<keyword evidence="3" id="KW-1185">Reference proteome</keyword>
<evidence type="ECO:0000313" key="2">
    <source>
        <dbReference type="EMBL" id="GJE96952.1"/>
    </source>
</evidence>
<dbReference type="CDD" id="cd07379">
    <property type="entry name" value="MPP_239FB"/>
    <property type="match status" value="1"/>
</dbReference>
<accession>A0A9P3GK21</accession>
<dbReference type="Pfam" id="PF00149">
    <property type="entry name" value="Metallophos"/>
    <property type="match status" value="1"/>
</dbReference>
<gene>
    <name evidence="2" type="ORF">PsYK624_131620</name>
</gene>
<reference evidence="2 3" key="1">
    <citation type="submission" date="2021-08" db="EMBL/GenBank/DDBJ databases">
        <title>Draft Genome Sequence of Phanerochaete sordida strain YK-624.</title>
        <authorList>
            <person name="Mori T."/>
            <person name="Dohra H."/>
            <person name="Suzuki T."/>
            <person name="Kawagishi H."/>
            <person name="Hirai H."/>
        </authorList>
    </citation>
    <scope>NUCLEOTIDE SEQUENCE [LARGE SCALE GENOMIC DNA]</scope>
    <source>
        <strain evidence="2 3">YK-624</strain>
    </source>
</reference>
<proteinExistence type="predicted"/>
<dbReference type="InterPro" id="IPR004843">
    <property type="entry name" value="Calcineurin-like_PHP"/>
</dbReference>
<dbReference type="AlphaFoldDB" id="A0A9P3GK21"/>
<dbReference type="GO" id="GO:0016787">
    <property type="term" value="F:hydrolase activity"/>
    <property type="evidence" value="ECO:0007669"/>
    <property type="project" value="InterPro"/>
</dbReference>
<dbReference type="Gene3D" id="3.60.21.10">
    <property type="match status" value="1"/>
</dbReference>
<protein>
    <submittedName>
        <fullName evidence="2">Metallophosphatase domain-containing protein</fullName>
    </submittedName>
</protein>
<name>A0A9P3GK21_9APHY</name>
<organism evidence="2 3">
    <name type="scientific">Phanerochaete sordida</name>
    <dbReference type="NCBI Taxonomy" id="48140"/>
    <lineage>
        <taxon>Eukaryota</taxon>
        <taxon>Fungi</taxon>
        <taxon>Dikarya</taxon>
        <taxon>Basidiomycota</taxon>
        <taxon>Agaricomycotina</taxon>
        <taxon>Agaricomycetes</taxon>
        <taxon>Polyporales</taxon>
        <taxon>Phanerochaetaceae</taxon>
        <taxon>Phanerochaete</taxon>
    </lineage>
</organism>
<dbReference type="PANTHER" id="PTHR12905:SF0">
    <property type="entry name" value="CALCINEURIN-LIKE PHOSPHOESTERASE DOMAIN-CONTAINING PROTEIN"/>
    <property type="match status" value="1"/>
</dbReference>
<dbReference type="InterPro" id="IPR051693">
    <property type="entry name" value="UPF0046_metallophosphoest"/>
</dbReference>
<dbReference type="OrthoDB" id="630188at2759"/>
<evidence type="ECO:0000313" key="3">
    <source>
        <dbReference type="Proteomes" id="UP000703269"/>
    </source>
</evidence>
<dbReference type="Proteomes" id="UP000703269">
    <property type="component" value="Unassembled WGS sequence"/>
</dbReference>
<comment type="caution">
    <text evidence="2">The sequence shown here is derived from an EMBL/GenBank/DDBJ whole genome shotgun (WGS) entry which is preliminary data.</text>
</comment>
<dbReference type="InterPro" id="IPR029052">
    <property type="entry name" value="Metallo-depent_PP-like"/>
</dbReference>
<sequence>MPLKDNYTSSTANVYVTYDLDAPPEHPGPEWTRFVCISDTHSRKFKVPDGDVLLHSGDISSWGYLVQVEAGMKWIESLPHRIKVVVAGNHDLCLDEEWADGGYWEKKAGDSMPLTDVQAARAMVRSEKLREAGIHYLEHESTTIVTESGRSWEIYGSPATPRFAFGAFQYKNKPEAREVYSRIPPSAEILLTHTPPSGMLDMTKKRKKAGCPILTDRLASDDLAHLRLHVFGHIHEAHGAEVQAATDNKPERVYVNAAVPDSLIPVIVDLHN</sequence>
<evidence type="ECO:0000259" key="1">
    <source>
        <dbReference type="Pfam" id="PF00149"/>
    </source>
</evidence>
<dbReference type="EMBL" id="BPQB01000065">
    <property type="protein sequence ID" value="GJE96952.1"/>
    <property type="molecule type" value="Genomic_DNA"/>
</dbReference>
<dbReference type="PANTHER" id="PTHR12905">
    <property type="entry name" value="METALLOPHOSPHOESTERASE"/>
    <property type="match status" value="1"/>
</dbReference>
<feature type="domain" description="Calcineurin-like phosphoesterase" evidence="1">
    <location>
        <begin position="33"/>
        <end position="236"/>
    </location>
</feature>
<dbReference type="SUPFAM" id="SSF56300">
    <property type="entry name" value="Metallo-dependent phosphatases"/>
    <property type="match status" value="1"/>
</dbReference>